<dbReference type="EMBL" id="JROU02001248">
    <property type="protein sequence ID" value="OEH77001.1"/>
    <property type="molecule type" value="Genomic_DNA"/>
</dbReference>
<proteinExistence type="predicted"/>
<evidence type="ECO:0000313" key="2">
    <source>
        <dbReference type="Proteomes" id="UP000095192"/>
    </source>
</evidence>
<reference evidence="1 2" key="1">
    <citation type="journal article" date="2016" name="BMC Genomics">
        <title>Comparative genomics reveals Cyclospora cayetanensis possesses coccidia-like metabolism and invasion components but unique surface antigens.</title>
        <authorList>
            <person name="Liu S."/>
            <person name="Wang L."/>
            <person name="Zheng H."/>
            <person name="Xu Z."/>
            <person name="Roellig D.M."/>
            <person name="Li N."/>
            <person name="Frace M.A."/>
            <person name="Tang K."/>
            <person name="Arrowood M.J."/>
            <person name="Moss D.M."/>
            <person name="Zhang L."/>
            <person name="Feng Y."/>
            <person name="Xiao L."/>
        </authorList>
    </citation>
    <scope>NUCLEOTIDE SEQUENCE [LARGE SCALE GENOMIC DNA]</scope>
    <source>
        <strain evidence="1 2">CHN_HEN01</strain>
    </source>
</reference>
<sequence>MKPVANASNLASPAGAPAEVPLTSSAAACQSSGSPGSFLIDIEPSNVVATTPNARAEGDGVLEPQVQRGGFSSLGKVCPADEGVCNTSHVMGSVDVRLPYERPKSKKFHRASSYQCHVSLEGWLRAFPQLTLQDLGPGFSSGSFENSQGLRLATYAWRQQGTPKGAIVLFHSYTSYTLFDFLRHQPPNRPLDDSHDEAANWVPKYPGSWVEGFYRLGLNVYALDHQSHGRSEGWRMWRCIVSKFDCLVDDALQFLNEYVATDESLAPDVPIVLLGYSMGGNVVIQTLGRIHNGEKEAVLRERVNQAIFLAPLIKIRLDFKTHLMVRLNRSLISCCMPNLRISRADNSGDCPFLGWWYQRDPFTYSGRTKSRMVAALYDASRKVPKVIRKFPHQLKLLCLQGTNDQTVDFHAPLRLYESPVRLDLLYLCGWSHYIPKHSGAERLLGLVITWLAKTLGGKVHPHSPHMQLFSLTPERLLPSTATNREEP</sequence>
<dbReference type="Proteomes" id="UP000095192">
    <property type="component" value="Unassembled WGS sequence"/>
</dbReference>
<dbReference type="InterPro" id="IPR022742">
    <property type="entry name" value="Hydrolase_4"/>
</dbReference>
<organism evidence="1 2">
    <name type="scientific">Cyclospora cayetanensis</name>
    <dbReference type="NCBI Taxonomy" id="88456"/>
    <lineage>
        <taxon>Eukaryota</taxon>
        <taxon>Sar</taxon>
        <taxon>Alveolata</taxon>
        <taxon>Apicomplexa</taxon>
        <taxon>Conoidasida</taxon>
        <taxon>Coccidia</taxon>
        <taxon>Eucoccidiorida</taxon>
        <taxon>Eimeriorina</taxon>
        <taxon>Eimeriidae</taxon>
        <taxon>Cyclospora</taxon>
    </lineage>
</organism>
<gene>
    <name evidence="1" type="ORF">cyc_08900</name>
</gene>
<dbReference type="SUPFAM" id="SSF53474">
    <property type="entry name" value="alpha/beta-Hydrolases"/>
    <property type="match status" value="1"/>
</dbReference>
<dbReference type="Pfam" id="PF12146">
    <property type="entry name" value="Hydrolase_4"/>
    <property type="match status" value="1"/>
</dbReference>
<evidence type="ECO:0000313" key="1">
    <source>
        <dbReference type="EMBL" id="OEH77001.1"/>
    </source>
</evidence>
<dbReference type="VEuPathDB" id="ToxoDB:cyc_08900"/>
<dbReference type="GeneID" id="34624477"/>
<accession>A0A1D3D0L8</accession>
<protein>
    <submittedName>
        <fullName evidence="1">Acylglycerol lipase</fullName>
    </submittedName>
</protein>
<keyword evidence="2" id="KW-1185">Reference proteome</keyword>
<name>A0A1D3D0L8_9EIME</name>
<dbReference type="InterPro" id="IPR029058">
    <property type="entry name" value="AB_hydrolase_fold"/>
</dbReference>
<dbReference type="InterPro" id="IPR051044">
    <property type="entry name" value="MAG_DAG_Lipase"/>
</dbReference>
<dbReference type="Gene3D" id="3.40.50.1820">
    <property type="entry name" value="alpha/beta hydrolase"/>
    <property type="match status" value="1"/>
</dbReference>
<dbReference type="AlphaFoldDB" id="A0A1D3D0L8"/>
<dbReference type="OrthoDB" id="347651at2759"/>
<comment type="caution">
    <text evidence="1">The sequence shown here is derived from an EMBL/GenBank/DDBJ whole genome shotgun (WGS) entry which is preliminary data.</text>
</comment>
<dbReference type="PANTHER" id="PTHR11614">
    <property type="entry name" value="PHOSPHOLIPASE-RELATED"/>
    <property type="match status" value="1"/>
</dbReference>
<dbReference type="VEuPathDB" id="ToxoDB:LOC34624477"/>